<keyword evidence="4" id="KW-0418">Kinase</keyword>
<protein>
    <submittedName>
        <fullName evidence="9 10">Uncharacterized protein LOC101849348</fullName>
    </submittedName>
</protein>
<evidence type="ECO:0000313" key="13">
    <source>
        <dbReference type="RefSeq" id="XP_005091277.1"/>
    </source>
</evidence>
<dbReference type="PANTHER" id="PTHR45992">
    <property type="entry name" value="EUKARYOTIC ELONGATION FACTOR 2 KINASE-RELATED"/>
    <property type="match status" value="1"/>
</dbReference>
<feature type="region of interest" description="Disordered" evidence="6">
    <location>
        <begin position="30"/>
        <end position="54"/>
    </location>
</feature>
<dbReference type="SMART" id="SM00811">
    <property type="entry name" value="Alpha_kinase"/>
    <property type="match status" value="1"/>
</dbReference>
<evidence type="ECO:0000256" key="6">
    <source>
        <dbReference type="SAM" id="MobiDB-lite"/>
    </source>
</evidence>
<dbReference type="RefSeq" id="XP_005091277.1">
    <property type="nucleotide sequence ID" value="XM_005091220.3"/>
</dbReference>
<feature type="compositionally biased region" description="Acidic residues" evidence="6">
    <location>
        <begin position="261"/>
        <end position="271"/>
    </location>
</feature>
<feature type="compositionally biased region" description="Basic and acidic residues" evidence="6">
    <location>
        <begin position="300"/>
        <end position="319"/>
    </location>
</feature>
<feature type="compositionally biased region" description="Basic and acidic residues" evidence="6">
    <location>
        <begin position="44"/>
        <end position="54"/>
    </location>
</feature>
<dbReference type="GeneID" id="101849348"/>
<evidence type="ECO:0000256" key="3">
    <source>
        <dbReference type="ARBA" id="ARBA00022741"/>
    </source>
</evidence>
<dbReference type="Gene3D" id="3.20.200.10">
    <property type="entry name" value="MHCK/EF2 kinase"/>
    <property type="match status" value="1"/>
</dbReference>
<evidence type="ECO:0000256" key="4">
    <source>
        <dbReference type="ARBA" id="ARBA00022777"/>
    </source>
</evidence>
<evidence type="ECO:0000313" key="9">
    <source>
        <dbReference type="RefSeq" id="XP_005091273.1"/>
    </source>
</evidence>
<evidence type="ECO:0000256" key="1">
    <source>
        <dbReference type="ARBA" id="ARBA00022527"/>
    </source>
</evidence>
<evidence type="ECO:0000313" key="12">
    <source>
        <dbReference type="RefSeq" id="XP_005091276.1"/>
    </source>
</evidence>
<dbReference type="PROSITE" id="PS51158">
    <property type="entry name" value="ALPHA_KINASE"/>
    <property type="match status" value="1"/>
</dbReference>
<evidence type="ECO:0000313" key="8">
    <source>
        <dbReference type="Proteomes" id="UP000694888"/>
    </source>
</evidence>
<feature type="region of interest" description="Disordered" evidence="6">
    <location>
        <begin position="245"/>
        <end position="319"/>
    </location>
</feature>
<dbReference type="RefSeq" id="XP_005091275.1">
    <property type="nucleotide sequence ID" value="XM_005091218.3"/>
</dbReference>
<organism evidence="8 10">
    <name type="scientific">Aplysia californica</name>
    <name type="common">California sea hare</name>
    <dbReference type="NCBI Taxonomy" id="6500"/>
    <lineage>
        <taxon>Eukaryota</taxon>
        <taxon>Metazoa</taxon>
        <taxon>Spiralia</taxon>
        <taxon>Lophotrochozoa</taxon>
        <taxon>Mollusca</taxon>
        <taxon>Gastropoda</taxon>
        <taxon>Heterobranchia</taxon>
        <taxon>Euthyneura</taxon>
        <taxon>Tectipleura</taxon>
        <taxon>Aplysiida</taxon>
        <taxon>Aplysioidea</taxon>
        <taxon>Aplysiidae</taxon>
        <taxon>Aplysia</taxon>
    </lineage>
</organism>
<keyword evidence="2" id="KW-0808">Transferase</keyword>
<feature type="domain" description="Alpha-type protein kinase" evidence="7">
    <location>
        <begin position="1"/>
        <end position="244"/>
    </location>
</feature>
<name>A0ABM0JDN1_APLCA</name>
<dbReference type="CDD" id="cd04515">
    <property type="entry name" value="Alpha_kinase"/>
    <property type="match status" value="1"/>
</dbReference>
<evidence type="ECO:0000256" key="2">
    <source>
        <dbReference type="ARBA" id="ARBA00022679"/>
    </source>
</evidence>
<keyword evidence="8" id="KW-1185">Reference proteome</keyword>
<keyword evidence="1" id="KW-0723">Serine/threonine-protein kinase</keyword>
<dbReference type="Pfam" id="PF02816">
    <property type="entry name" value="Alpha_kinase"/>
    <property type="match status" value="1"/>
</dbReference>
<evidence type="ECO:0000313" key="10">
    <source>
        <dbReference type="RefSeq" id="XP_005091274.1"/>
    </source>
</evidence>
<sequence>MSLRVLHFQNETNASCPDLCGQGYKASFHNHSSAKGPRKKIYHGHLEGKGPRKGEHAAVKVFRDAAGTESKCDAEISKHKMARKIAKRFNKFVPDDHYQIKFTLPLKSTVDHLGVGFYLTPHKSRHVDKKEWVLIEENLLKQGEFQVFIRKTGERLGKDPTSLDAFLHYSYHESQGHHVMCGLQGVQTEKGYLLTTPCIHSVDSSFGSATDKGPKGIVEAFKFHKCNNLCYCFLRPDTAELETLGVKSSVSTDEERRTEEGETDEDAEDDGLIQFSYNTSMDAVEEKKDSVPEEDSLSEGNKKREDNAEMIEREGPQVG</sequence>
<dbReference type="RefSeq" id="XP_005091276.1">
    <property type="nucleotide sequence ID" value="XM_005091219.3"/>
</dbReference>
<keyword evidence="3" id="KW-0547">Nucleotide-binding</keyword>
<dbReference type="RefSeq" id="XP_005091274.1">
    <property type="nucleotide sequence ID" value="XM_005091217.3"/>
</dbReference>
<dbReference type="PANTHER" id="PTHR45992:SF11">
    <property type="entry name" value="ALPHA-TYPE PROTEIN KINASE DOMAIN-CONTAINING PROTEIN"/>
    <property type="match status" value="1"/>
</dbReference>
<reference evidence="9 10" key="1">
    <citation type="submission" date="2025-05" db="UniProtKB">
        <authorList>
            <consortium name="RefSeq"/>
        </authorList>
    </citation>
    <scope>IDENTIFICATION</scope>
</reference>
<gene>
    <name evidence="9 10 11 12 13" type="primary">LOC101849348</name>
</gene>
<evidence type="ECO:0000256" key="5">
    <source>
        <dbReference type="ARBA" id="ARBA00022840"/>
    </source>
</evidence>
<dbReference type="InterPro" id="IPR004166">
    <property type="entry name" value="a-kinase_dom"/>
</dbReference>
<dbReference type="Proteomes" id="UP000694888">
    <property type="component" value="Unplaced"/>
</dbReference>
<accession>A0ABM0JDN1</accession>
<dbReference type="InterPro" id="IPR051852">
    <property type="entry name" value="Alpha-type_PK"/>
</dbReference>
<proteinExistence type="predicted"/>
<evidence type="ECO:0000259" key="7">
    <source>
        <dbReference type="PROSITE" id="PS51158"/>
    </source>
</evidence>
<evidence type="ECO:0000313" key="11">
    <source>
        <dbReference type="RefSeq" id="XP_005091275.1"/>
    </source>
</evidence>
<dbReference type="RefSeq" id="XP_005091273.1">
    <property type="nucleotide sequence ID" value="XM_005091216.3"/>
</dbReference>
<dbReference type="InterPro" id="IPR011009">
    <property type="entry name" value="Kinase-like_dom_sf"/>
</dbReference>
<dbReference type="SUPFAM" id="SSF56112">
    <property type="entry name" value="Protein kinase-like (PK-like)"/>
    <property type="match status" value="1"/>
</dbReference>
<keyword evidence="5" id="KW-0067">ATP-binding</keyword>